<feature type="region of interest" description="Disordered" evidence="1">
    <location>
        <begin position="1"/>
        <end position="55"/>
    </location>
</feature>
<dbReference type="AlphaFoldDB" id="A0A218WMY0"/>
<comment type="caution">
    <text evidence="2">The sequence shown here is derived from an EMBL/GenBank/DDBJ whole genome shotgun (WGS) entry which is preliminary data.</text>
</comment>
<accession>A0A218WMY0</accession>
<organism evidence="2 3">
    <name type="scientific">Punica granatum</name>
    <name type="common">Pomegranate</name>
    <dbReference type="NCBI Taxonomy" id="22663"/>
    <lineage>
        <taxon>Eukaryota</taxon>
        <taxon>Viridiplantae</taxon>
        <taxon>Streptophyta</taxon>
        <taxon>Embryophyta</taxon>
        <taxon>Tracheophyta</taxon>
        <taxon>Spermatophyta</taxon>
        <taxon>Magnoliopsida</taxon>
        <taxon>eudicotyledons</taxon>
        <taxon>Gunneridae</taxon>
        <taxon>Pentapetalae</taxon>
        <taxon>rosids</taxon>
        <taxon>malvids</taxon>
        <taxon>Myrtales</taxon>
        <taxon>Lythraceae</taxon>
        <taxon>Punica</taxon>
    </lineage>
</organism>
<protein>
    <submittedName>
        <fullName evidence="2">Uncharacterized protein</fullName>
    </submittedName>
</protein>
<gene>
    <name evidence="2" type="ORF">CDL15_Pgr018899</name>
</gene>
<dbReference type="EMBL" id="MTKT01003945">
    <property type="protein sequence ID" value="OWM73839.1"/>
    <property type="molecule type" value="Genomic_DNA"/>
</dbReference>
<sequence>MKQTQIRQGGDEIEPDRIGPVRLHVGKEKTKKRKERQRISSRSDSEFDSMPAPTHPPALGCSRCYTLIGLRRGYSRC</sequence>
<reference evidence="3" key="1">
    <citation type="journal article" date="2017" name="Plant J.">
        <title>The pomegranate (Punica granatum L.) genome and the genomics of punicalagin biosynthesis.</title>
        <authorList>
            <person name="Qin G."/>
            <person name="Xu C."/>
            <person name="Ming R."/>
            <person name="Tang H."/>
            <person name="Guyot R."/>
            <person name="Kramer E.M."/>
            <person name="Hu Y."/>
            <person name="Yi X."/>
            <person name="Qi Y."/>
            <person name="Xu X."/>
            <person name="Gao Z."/>
            <person name="Pan H."/>
            <person name="Jian J."/>
            <person name="Tian Y."/>
            <person name="Yue Z."/>
            <person name="Xu Y."/>
        </authorList>
    </citation>
    <scope>NUCLEOTIDE SEQUENCE [LARGE SCALE GENOMIC DNA]</scope>
    <source>
        <strain evidence="3">cv. Dabenzi</strain>
    </source>
</reference>
<evidence type="ECO:0000313" key="2">
    <source>
        <dbReference type="EMBL" id="OWM73839.1"/>
    </source>
</evidence>
<evidence type="ECO:0000256" key="1">
    <source>
        <dbReference type="SAM" id="MobiDB-lite"/>
    </source>
</evidence>
<proteinExistence type="predicted"/>
<evidence type="ECO:0000313" key="3">
    <source>
        <dbReference type="Proteomes" id="UP000197138"/>
    </source>
</evidence>
<name>A0A218WMY0_PUNGR</name>
<dbReference type="Proteomes" id="UP000197138">
    <property type="component" value="Unassembled WGS sequence"/>
</dbReference>